<evidence type="ECO:0000313" key="3">
    <source>
        <dbReference type="EMBL" id="GAV91607.1"/>
    </source>
</evidence>
<name>A0A1Q3DGJ4_CEPFO</name>
<dbReference type="Pfam" id="PF14392">
    <property type="entry name" value="zf-CCHC_4"/>
    <property type="match status" value="1"/>
</dbReference>
<gene>
    <name evidence="3" type="ORF">CFOL_v3_34999</name>
</gene>
<reference evidence="4" key="1">
    <citation type="submission" date="2016-04" db="EMBL/GenBank/DDBJ databases">
        <title>Cephalotus genome sequencing.</title>
        <authorList>
            <person name="Fukushima K."/>
            <person name="Hasebe M."/>
            <person name="Fang X."/>
        </authorList>
    </citation>
    <scope>NUCLEOTIDE SEQUENCE [LARGE SCALE GENOMIC DNA]</scope>
    <source>
        <strain evidence="4">cv. St1</strain>
    </source>
</reference>
<organism evidence="3 4">
    <name type="scientific">Cephalotus follicularis</name>
    <name type="common">Albany pitcher plant</name>
    <dbReference type="NCBI Taxonomy" id="3775"/>
    <lineage>
        <taxon>Eukaryota</taxon>
        <taxon>Viridiplantae</taxon>
        <taxon>Streptophyta</taxon>
        <taxon>Embryophyta</taxon>
        <taxon>Tracheophyta</taxon>
        <taxon>Spermatophyta</taxon>
        <taxon>Magnoliopsida</taxon>
        <taxon>eudicotyledons</taxon>
        <taxon>Gunneridae</taxon>
        <taxon>Pentapetalae</taxon>
        <taxon>rosids</taxon>
        <taxon>fabids</taxon>
        <taxon>Oxalidales</taxon>
        <taxon>Cephalotaceae</taxon>
        <taxon>Cephalotus</taxon>
    </lineage>
</organism>
<dbReference type="Proteomes" id="UP000187406">
    <property type="component" value="Unassembled WGS sequence"/>
</dbReference>
<dbReference type="EMBL" id="BDDD01007701">
    <property type="protein sequence ID" value="GAV91607.1"/>
    <property type="molecule type" value="Genomic_DNA"/>
</dbReference>
<keyword evidence="1" id="KW-0863">Zinc-finger</keyword>
<protein>
    <submittedName>
        <fullName evidence="3">Zf-CCHC_4 domain-containing protein</fullName>
    </submittedName>
</protein>
<proteinExistence type="predicted"/>
<accession>A0A1Q3DGJ4</accession>
<dbReference type="GO" id="GO:0008270">
    <property type="term" value="F:zinc ion binding"/>
    <property type="evidence" value="ECO:0007669"/>
    <property type="project" value="UniProtKB-KW"/>
</dbReference>
<dbReference type="GO" id="GO:0003676">
    <property type="term" value="F:nucleic acid binding"/>
    <property type="evidence" value="ECO:0007669"/>
    <property type="project" value="InterPro"/>
</dbReference>
<dbReference type="InParanoid" id="A0A1Q3DGJ4"/>
<evidence type="ECO:0000259" key="2">
    <source>
        <dbReference type="PROSITE" id="PS50158"/>
    </source>
</evidence>
<dbReference type="AlphaFoldDB" id="A0A1Q3DGJ4"/>
<keyword evidence="1" id="KW-0479">Metal-binding</keyword>
<dbReference type="InterPro" id="IPR001878">
    <property type="entry name" value="Znf_CCHC"/>
</dbReference>
<evidence type="ECO:0000256" key="1">
    <source>
        <dbReference type="PROSITE-ProRule" id="PRU00047"/>
    </source>
</evidence>
<sequence length="117" mass="13359">FLKLRVGIVVCEPLCRGVNFKIGNADKIWLSLQYEKLPNFCHCCGRIGHTNKECSYLKQNEGERREVGVRYGPWLRVDNFRGEASTPEGKIMKTMSLHGIVATHNLRKGCKFLFGED</sequence>
<dbReference type="InterPro" id="IPR025836">
    <property type="entry name" value="Zn_knuckle_CX2CX4HX4C"/>
</dbReference>
<keyword evidence="1" id="KW-0862">Zinc</keyword>
<evidence type="ECO:0000313" key="4">
    <source>
        <dbReference type="Proteomes" id="UP000187406"/>
    </source>
</evidence>
<feature type="non-terminal residue" evidence="3">
    <location>
        <position position="1"/>
    </location>
</feature>
<dbReference type="PROSITE" id="PS50158">
    <property type="entry name" value="ZF_CCHC"/>
    <property type="match status" value="1"/>
</dbReference>
<comment type="caution">
    <text evidence="3">The sequence shown here is derived from an EMBL/GenBank/DDBJ whole genome shotgun (WGS) entry which is preliminary data.</text>
</comment>
<keyword evidence="4" id="KW-1185">Reference proteome</keyword>
<dbReference type="OrthoDB" id="1751967at2759"/>
<feature type="domain" description="CCHC-type" evidence="2">
    <location>
        <begin position="41"/>
        <end position="54"/>
    </location>
</feature>